<dbReference type="EnsemblProtists" id="PYU1_T005111">
    <property type="protein sequence ID" value="PYU1_T005111"/>
    <property type="gene ID" value="PYU1_G005100"/>
</dbReference>
<keyword evidence="2" id="KW-1185">Reference proteome</keyword>
<name>K3WJG9_GLOUD</name>
<accession>K3WJG9</accession>
<reference evidence="2" key="1">
    <citation type="journal article" date="2010" name="Genome Biol.">
        <title>Genome sequence of the necrotrophic plant pathogen Pythium ultimum reveals original pathogenicity mechanisms and effector repertoire.</title>
        <authorList>
            <person name="Levesque C.A."/>
            <person name="Brouwer H."/>
            <person name="Cano L."/>
            <person name="Hamilton J.P."/>
            <person name="Holt C."/>
            <person name="Huitema E."/>
            <person name="Raffaele S."/>
            <person name="Robideau G.P."/>
            <person name="Thines M."/>
            <person name="Win J."/>
            <person name="Zerillo M.M."/>
            <person name="Beakes G.W."/>
            <person name="Boore J.L."/>
            <person name="Busam D."/>
            <person name="Dumas B."/>
            <person name="Ferriera S."/>
            <person name="Fuerstenberg S.I."/>
            <person name="Gachon C.M."/>
            <person name="Gaulin E."/>
            <person name="Govers F."/>
            <person name="Grenville-Briggs L."/>
            <person name="Horner N."/>
            <person name="Hostetler J."/>
            <person name="Jiang R.H."/>
            <person name="Johnson J."/>
            <person name="Krajaejun T."/>
            <person name="Lin H."/>
            <person name="Meijer H.J."/>
            <person name="Moore B."/>
            <person name="Morris P."/>
            <person name="Phuntmart V."/>
            <person name="Puiu D."/>
            <person name="Shetty J."/>
            <person name="Stajich J.E."/>
            <person name="Tripathy S."/>
            <person name="Wawra S."/>
            <person name="van West P."/>
            <person name="Whitty B.R."/>
            <person name="Coutinho P.M."/>
            <person name="Henrissat B."/>
            <person name="Martin F."/>
            <person name="Thomas P.D."/>
            <person name="Tyler B.M."/>
            <person name="De Vries R.P."/>
            <person name="Kamoun S."/>
            <person name="Yandell M."/>
            <person name="Tisserat N."/>
            <person name="Buell C.R."/>
        </authorList>
    </citation>
    <scope>NUCLEOTIDE SEQUENCE</scope>
    <source>
        <strain evidence="2">DAOM:BR144</strain>
    </source>
</reference>
<dbReference type="eggNOG" id="ENOG502S5KP">
    <property type="taxonomic scope" value="Eukaryota"/>
</dbReference>
<dbReference type="EMBL" id="GL376564">
    <property type="status" value="NOT_ANNOTATED_CDS"/>
    <property type="molecule type" value="Genomic_DNA"/>
</dbReference>
<evidence type="ECO:0000313" key="2">
    <source>
        <dbReference type="Proteomes" id="UP000019132"/>
    </source>
</evidence>
<organism evidence="1 2">
    <name type="scientific">Globisporangium ultimum (strain ATCC 200006 / CBS 805.95 / DAOM BR144)</name>
    <name type="common">Pythium ultimum</name>
    <dbReference type="NCBI Taxonomy" id="431595"/>
    <lineage>
        <taxon>Eukaryota</taxon>
        <taxon>Sar</taxon>
        <taxon>Stramenopiles</taxon>
        <taxon>Oomycota</taxon>
        <taxon>Peronosporomycetes</taxon>
        <taxon>Pythiales</taxon>
        <taxon>Pythiaceae</taxon>
        <taxon>Globisporangium</taxon>
    </lineage>
</organism>
<dbReference type="VEuPathDB" id="FungiDB:PYU1_G005100"/>
<dbReference type="InParanoid" id="K3WJG9"/>
<dbReference type="Proteomes" id="UP000019132">
    <property type="component" value="Unassembled WGS sequence"/>
</dbReference>
<sequence>MQNRVSAVENAVSKLYDQVSRTDGKRRQLQDSVDRRFDHMEDNFSKLALSFYETQTELRNLKSANDQFMTREREAAHLLQTLQSSQEQATEWLQKLRQDCSQVQTEAFTFKEEMNGSCIALASDVQAIAKECTSIRGSASQSNAQLLGKLETLREAMVRQAKMDRNQTSQRLDVLTENLATYEFRSKDAFTTLLKNHSRIRTALDEGMSICSSEIKILSHELKNHQSDQHKKLDAIMTQLTTSSIEWIRKHEELESSIRAIAIS</sequence>
<dbReference type="OMA" id="IECGQRH"/>
<protein>
    <submittedName>
        <fullName evidence="1">Uncharacterized protein</fullName>
    </submittedName>
</protein>
<proteinExistence type="predicted"/>
<dbReference type="HOGENOM" id="CLU_859151_0_0_1"/>
<reference evidence="1" key="3">
    <citation type="submission" date="2015-02" db="UniProtKB">
        <authorList>
            <consortium name="EnsemblProtists"/>
        </authorList>
    </citation>
    <scope>IDENTIFICATION</scope>
    <source>
        <strain evidence="1">DAOM BR144</strain>
    </source>
</reference>
<evidence type="ECO:0000313" key="1">
    <source>
        <dbReference type="EnsemblProtists" id="PYU1_T005111"/>
    </source>
</evidence>
<reference evidence="2" key="2">
    <citation type="submission" date="2010-04" db="EMBL/GenBank/DDBJ databases">
        <authorList>
            <person name="Buell R."/>
            <person name="Hamilton J."/>
            <person name="Hostetler J."/>
        </authorList>
    </citation>
    <scope>NUCLEOTIDE SEQUENCE [LARGE SCALE GENOMIC DNA]</scope>
    <source>
        <strain evidence="2">DAOM:BR144</strain>
    </source>
</reference>
<dbReference type="AlphaFoldDB" id="K3WJG9"/>